<reference evidence="1 2" key="1">
    <citation type="submission" date="2019-07" db="EMBL/GenBank/DDBJ databases">
        <title>Rhodotorula toruloides NBRC10032 genome sequencing.</title>
        <authorList>
            <person name="Shida Y."/>
            <person name="Takaku H."/>
            <person name="Ogasawara W."/>
            <person name="Mori K."/>
        </authorList>
    </citation>
    <scope>NUCLEOTIDE SEQUENCE [LARGE SCALE GENOMIC DNA]</scope>
    <source>
        <strain evidence="1 2">NBRC10032</strain>
    </source>
</reference>
<accession>A0A511KM81</accession>
<gene>
    <name evidence="1" type="ORF">Rt10032_c13g5022</name>
</gene>
<protein>
    <submittedName>
        <fullName evidence="1">Proteophosphoglycan 5</fullName>
    </submittedName>
</protein>
<evidence type="ECO:0000313" key="1">
    <source>
        <dbReference type="EMBL" id="GEM11005.1"/>
    </source>
</evidence>
<dbReference type="EMBL" id="BJWK01000013">
    <property type="protein sequence ID" value="GEM11005.1"/>
    <property type="molecule type" value="Genomic_DNA"/>
</dbReference>
<name>A0A511KM81_RHOTO</name>
<dbReference type="AlphaFoldDB" id="A0A511KM81"/>
<comment type="caution">
    <text evidence="1">The sequence shown here is derived from an EMBL/GenBank/DDBJ whole genome shotgun (WGS) entry which is preliminary data.</text>
</comment>
<organism evidence="1 2">
    <name type="scientific">Rhodotorula toruloides</name>
    <name type="common">Yeast</name>
    <name type="synonym">Rhodosporidium toruloides</name>
    <dbReference type="NCBI Taxonomy" id="5286"/>
    <lineage>
        <taxon>Eukaryota</taxon>
        <taxon>Fungi</taxon>
        <taxon>Dikarya</taxon>
        <taxon>Basidiomycota</taxon>
        <taxon>Pucciniomycotina</taxon>
        <taxon>Microbotryomycetes</taxon>
        <taxon>Sporidiobolales</taxon>
        <taxon>Sporidiobolaceae</taxon>
        <taxon>Rhodotorula</taxon>
    </lineage>
</organism>
<dbReference type="Proteomes" id="UP000321518">
    <property type="component" value="Unassembled WGS sequence"/>
</dbReference>
<evidence type="ECO:0000313" key="2">
    <source>
        <dbReference type="Proteomes" id="UP000321518"/>
    </source>
</evidence>
<proteinExistence type="predicted"/>
<sequence length="160" mass="17134">MKCLKKCDLGTTGGTLRIAPVTGGTDGIVRAPLPAKRTARRKASVVIHARWGGIKSRLGFESATKNATLCSVPLAAADPTVEKLASCHDLNLDVHVSMKDGAKDLFPRSHPYNLHDGQDVKPLNKLREIAFADVHLTATGVFTSLVHWSAGHGLFIVPVH</sequence>